<name>A0AAU2UXH6_9ACTN</name>
<organism evidence="2">
    <name type="scientific">Streptomyces sp. NBC_00003</name>
    <dbReference type="NCBI Taxonomy" id="2903608"/>
    <lineage>
        <taxon>Bacteria</taxon>
        <taxon>Bacillati</taxon>
        <taxon>Actinomycetota</taxon>
        <taxon>Actinomycetes</taxon>
        <taxon>Kitasatosporales</taxon>
        <taxon>Streptomycetaceae</taxon>
        <taxon>Streptomyces</taxon>
    </lineage>
</organism>
<evidence type="ECO:0000256" key="1">
    <source>
        <dbReference type="SAM" id="MobiDB-lite"/>
    </source>
</evidence>
<feature type="region of interest" description="Disordered" evidence="1">
    <location>
        <begin position="1"/>
        <end position="73"/>
    </location>
</feature>
<reference evidence="2" key="1">
    <citation type="submission" date="2022-10" db="EMBL/GenBank/DDBJ databases">
        <title>The complete genomes of actinobacterial strains from the NBC collection.</title>
        <authorList>
            <person name="Joergensen T.S."/>
            <person name="Alvarez Arevalo M."/>
            <person name="Sterndorff E.B."/>
            <person name="Faurdal D."/>
            <person name="Vuksanovic O."/>
            <person name="Mourched A.-S."/>
            <person name="Charusanti P."/>
            <person name="Shaw S."/>
            <person name="Blin K."/>
            <person name="Weber T."/>
        </authorList>
    </citation>
    <scope>NUCLEOTIDE SEQUENCE</scope>
    <source>
        <strain evidence="2">NBC_00003</strain>
    </source>
</reference>
<sequence>MNMQPCELTRFGESDPYEERTPYEERASYAERRPHEETYDEGGSYGEEEEEFGAEGRHVQEEGVPESLESPFSEEEEIELATELMGIVSEEELEQFLGNWLRAAAKKAGGVLRSSVGRHLGGMLKNVAKQALPTLGGALGNAIVPGVGGRIGSKLGSWASDLFELEAEGADAEEYEFEAARRFVQLSAAAAGNAARGSRTAPPQVLARQAMHSAARRYAPGVARRFRAFSRPAPWYWPAPVPICADDSQQPAGDGGGANSHEEWGGSEEERAWGRAEEAHPSGGAGGAHHNGHANTRAKSGRWVRQGRKIVILGA</sequence>
<accession>A0AAU2UXH6</accession>
<feature type="compositionally biased region" description="Basic and acidic residues" evidence="1">
    <location>
        <begin position="260"/>
        <end position="280"/>
    </location>
</feature>
<evidence type="ECO:0000313" key="2">
    <source>
        <dbReference type="EMBL" id="WTW59826.1"/>
    </source>
</evidence>
<dbReference type="AlphaFoldDB" id="A0AAU2UXH6"/>
<protein>
    <submittedName>
        <fullName evidence="2">Uncharacterized protein</fullName>
    </submittedName>
</protein>
<gene>
    <name evidence="2" type="ORF">OG549_03765</name>
</gene>
<feature type="region of interest" description="Disordered" evidence="1">
    <location>
        <begin position="246"/>
        <end position="305"/>
    </location>
</feature>
<proteinExistence type="predicted"/>
<feature type="compositionally biased region" description="Basic and acidic residues" evidence="1">
    <location>
        <begin position="10"/>
        <end position="37"/>
    </location>
</feature>
<dbReference type="EMBL" id="CP108318">
    <property type="protein sequence ID" value="WTW59826.1"/>
    <property type="molecule type" value="Genomic_DNA"/>
</dbReference>